<evidence type="ECO:0000313" key="3">
    <source>
        <dbReference type="Proteomes" id="UP000078561"/>
    </source>
</evidence>
<dbReference type="Pfam" id="PF04627">
    <property type="entry name" value="ATP-synt_Eps"/>
    <property type="match status" value="1"/>
</dbReference>
<evidence type="ECO:0000313" key="2">
    <source>
        <dbReference type="EMBL" id="SAM07599.1"/>
    </source>
</evidence>
<name>A0A168RZL4_ABSGL</name>
<accession>A0A168RZL4</accession>
<dbReference type="GO" id="GO:0045259">
    <property type="term" value="C:proton-transporting ATP synthase complex"/>
    <property type="evidence" value="ECO:0007669"/>
    <property type="project" value="InterPro"/>
</dbReference>
<proteinExistence type="inferred from homology"/>
<gene>
    <name evidence="2" type="primary">ABSGL_13242.1 scaffold 13659</name>
</gene>
<dbReference type="GO" id="GO:0042776">
    <property type="term" value="P:proton motive force-driven mitochondrial ATP synthesis"/>
    <property type="evidence" value="ECO:0007669"/>
    <property type="project" value="TreeGrafter"/>
</dbReference>
<dbReference type="InterPro" id="IPR006721">
    <property type="entry name" value="ATP_synth_F1_esu_mt"/>
</dbReference>
<dbReference type="Gene3D" id="1.10.1620.20">
    <property type="entry name" value="ATP synthase, F1 complex, epsilon subunit superfamily, mitochondrial"/>
    <property type="match status" value="1"/>
</dbReference>
<dbReference type="OrthoDB" id="269124at2759"/>
<dbReference type="STRING" id="4829.A0A168RZL4"/>
<dbReference type="EMBL" id="LT554760">
    <property type="protein sequence ID" value="SAM07599.1"/>
    <property type="molecule type" value="Genomic_DNA"/>
</dbReference>
<sequence length="139" mass="15078">MSGWKAAGLSYVQYANICARAVRNSLKDELRTPALARDYNGLKYAKWENGVQKEGPAVVQYLAQISGTGLATTFWGVLGRTLTYTPSFDRDTREYEPTIACSLVLVGSGLSCTLQFGQGRQTVALTDVSRGGKSGFENI</sequence>
<evidence type="ECO:0000256" key="1">
    <source>
        <dbReference type="ARBA" id="ARBA00009502"/>
    </source>
</evidence>
<dbReference type="PANTHER" id="PTHR12448:SF0">
    <property type="entry name" value="ATP SYNTHASE SUBUNIT EPSILON, MITOCHONDRIAL"/>
    <property type="match status" value="1"/>
</dbReference>
<reference evidence="2" key="1">
    <citation type="submission" date="2016-04" db="EMBL/GenBank/DDBJ databases">
        <authorList>
            <person name="Evans L.H."/>
            <person name="Alamgir A."/>
            <person name="Owens N."/>
            <person name="Weber N.D."/>
            <person name="Virtaneva K."/>
            <person name="Barbian K."/>
            <person name="Babar A."/>
            <person name="Rosenke K."/>
        </authorList>
    </citation>
    <scope>NUCLEOTIDE SEQUENCE [LARGE SCALE GENOMIC DNA]</scope>
    <source>
        <strain evidence="2">CBS 101.48</strain>
    </source>
</reference>
<dbReference type="PANTHER" id="PTHR12448">
    <property type="entry name" value="ATP SYNTHASE EPSILON CHAIN, MITOCHONDRIAL"/>
    <property type="match status" value="1"/>
</dbReference>
<dbReference type="SUPFAM" id="SSF48690">
    <property type="entry name" value="Epsilon subunit of mitochondrial F1F0-ATP synthase"/>
    <property type="match status" value="1"/>
</dbReference>
<dbReference type="InParanoid" id="A0A168RZL4"/>
<organism evidence="2">
    <name type="scientific">Absidia glauca</name>
    <name type="common">Pin mould</name>
    <dbReference type="NCBI Taxonomy" id="4829"/>
    <lineage>
        <taxon>Eukaryota</taxon>
        <taxon>Fungi</taxon>
        <taxon>Fungi incertae sedis</taxon>
        <taxon>Mucoromycota</taxon>
        <taxon>Mucoromycotina</taxon>
        <taxon>Mucoromycetes</taxon>
        <taxon>Mucorales</taxon>
        <taxon>Cunninghamellaceae</taxon>
        <taxon>Absidia</taxon>
    </lineage>
</organism>
<dbReference type="InterPro" id="IPR036742">
    <property type="entry name" value="ATP_synth_F1_esu_sf_mt"/>
</dbReference>
<dbReference type="AlphaFoldDB" id="A0A168RZL4"/>
<comment type="similarity">
    <text evidence="1">Belongs to the eukaryotic ATPase epsilon family.</text>
</comment>
<protein>
    <recommendedName>
        <fullName evidence="4">ATP synthase subunit epsilon, mitochondrial</fullName>
    </recommendedName>
</protein>
<dbReference type="GO" id="GO:0005743">
    <property type="term" value="C:mitochondrial inner membrane"/>
    <property type="evidence" value="ECO:0007669"/>
    <property type="project" value="InterPro"/>
</dbReference>
<evidence type="ECO:0008006" key="4">
    <source>
        <dbReference type="Google" id="ProtNLM"/>
    </source>
</evidence>
<dbReference type="CDD" id="cd12153">
    <property type="entry name" value="F1-ATPase_epsilon"/>
    <property type="match status" value="1"/>
</dbReference>
<keyword evidence="3" id="KW-1185">Reference proteome</keyword>
<dbReference type="GO" id="GO:0046933">
    <property type="term" value="F:proton-transporting ATP synthase activity, rotational mechanism"/>
    <property type="evidence" value="ECO:0007669"/>
    <property type="project" value="InterPro"/>
</dbReference>
<dbReference type="Proteomes" id="UP000078561">
    <property type="component" value="Unassembled WGS sequence"/>
</dbReference>